<evidence type="ECO:0000313" key="6">
    <source>
        <dbReference type="EMBL" id="APT59561.1"/>
    </source>
</evidence>
<keyword evidence="3" id="KW-0238">DNA-binding</keyword>
<dbReference type="InterPro" id="IPR036390">
    <property type="entry name" value="WH_DNA-bd_sf"/>
</dbReference>
<organism evidence="6 8">
    <name type="scientific">Roseomonas gilardii</name>
    <dbReference type="NCBI Taxonomy" id="257708"/>
    <lineage>
        <taxon>Bacteria</taxon>
        <taxon>Pseudomonadati</taxon>
        <taxon>Pseudomonadota</taxon>
        <taxon>Alphaproteobacteria</taxon>
        <taxon>Acetobacterales</taxon>
        <taxon>Roseomonadaceae</taxon>
        <taxon>Roseomonas</taxon>
    </lineage>
</organism>
<dbReference type="Gene3D" id="3.40.190.10">
    <property type="entry name" value="Periplasmic binding protein-like II"/>
    <property type="match status" value="2"/>
</dbReference>
<dbReference type="EMBL" id="JAVVDO010000060">
    <property type="protein sequence ID" value="MDT8333545.1"/>
    <property type="molecule type" value="Genomic_DNA"/>
</dbReference>
<dbReference type="Proteomes" id="UP001258945">
    <property type="component" value="Unassembled WGS sequence"/>
</dbReference>
<dbReference type="AlphaFoldDB" id="A0A1L7ALB1"/>
<keyword evidence="4" id="KW-0804">Transcription</keyword>
<evidence type="ECO:0000256" key="2">
    <source>
        <dbReference type="ARBA" id="ARBA00023015"/>
    </source>
</evidence>
<dbReference type="Gene3D" id="1.10.10.10">
    <property type="entry name" value="Winged helix-like DNA-binding domain superfamily/Winged helix DNA-binding domain"/>
    <property type="match status" value="1"/>
</dbReference>
<dbReference type="CDD" id="cd08432">
    <property type="entry name" value="PBP2_GcdR_TrpI_HvrB_AmpR_like"/>
    <property type="match status" value="1"/>
</dbReference>
<evidence type="ECO:0000259" key="5">
    <source>
        <dbReference type="PROSITE" id="PS50931"/>
    </source>
</evidence>
<evidence type="ECO:0000313" key="7">
    <source>
        <dbReference type="EMBL" id="MDT8333545.1"/>
    </source>
</evidence>
<feature type="domain" description="HTH lysR-type" evidence="5">
    <location>
        <begin position="6"/>
        <end position="63"/>
    </location>
</feature>
<protein>
    <submittedName>
        <fullName evidence="7">LysR substrate-binding domain-containing protein</fullName>
    </submittedName>
</protein>
<dbReference type="InterPro" id="IPR058163">
    <property type="entry name" value="LysR-type_TF_proteobact-type"/>
</dbReference>
<keyword evidence="2" id="KW-0805">Transcription regulation</keyword>
<evidence type="ECO:0000313" key="8">
    <source>
        <dbReference type="Proteomes" id="UP000185494"/>
    </source>
</evidence>
<dbReference type="EMBL" id="CP015584">
    <property type="protein sequence ID" value="APT59561.1"/>
    <property type="molecule type" value="Genomic_DNA"/>
</dbReference>
<keyword evidence="9" id="KW-1185">Reference proteome</keyword>
<name>A0A1L7ALB1_9PROT</name>
<dbReference type="Proteomes" id="UP000185494">
    <property type="component" value="Chromosome 2"/>
</dbReference>
<dbReference type="PANTHER" id="PTHR30537:SF74">
    <property type="entry name" value="HTH-TYPE TRANSCRIPTIONAL REGULATOR TRPI"/>
    <property type="match status" value="1"/>
</dbReference>
<dbReference type="Pfam" id="PF03466">
    <property type="entry name" value="LysR_substrate"/>
    <property type="match status" value="1"/>
</dbReference>
<dbReference type="PANTHER" id="PTHR30537">
    <property type="entry name" value="HTH-TYPE TRANSCRIPTIONAL REGULATOR"/>
    <property type="match status" value="1"/>
</dbReference>
<dbReference type="InterPro" id="IPR000847">
    <property type="entry name" value="LysR_HTH_N"/>
</dbReference>
<reference evidence="7 9" key="2">
    <citation type="journal article" date="2019" name="Microb. Pathog.">
        <title>Comparison of VITEK 2, MALDI-TOF MS, 16S rRNA gene sequencing, and whole-genome sequencing for identification of Roseomonas mucosa.</title>
        <authorList>
            <person name="Rudolph W.W."/>
            <person name="Gunzer F."/>
            <person name="Trauth M."/>
            <person name="Bunk B."/>
            <person name="Bigge R."/>
            <person name="Schrottner P."/>
        </authorList>
    </citation>
    <scope>NUCLEOTIDE SEQUENCE [LARGE SCALE GENOMIC DNA]</scope>
    <source>
        <strain evidence="7 9">DSM 103800</strain>
    </source>
</reference>
<evidence type="ECO:0000256" key="1">
    <source>
        <dbReference type="ARBA" id="ARBA00009437"/>
    </source>
</evidence>
<gene>
    <name evidence="6" type="ORF">RGI145_19640</name>
    <name evidence="7" type="ORF">RQ831_21050</name>
</gene>
<dbReference type="SUPFAM" id="SSF53850">
    <property type="entry name" value="Periplasmic binding protein-like II"/>
    <property type="match status" value="1"/>
</dbReference>
<dbReference type="InterPro" id="IPR036388">
    <property type="entry name" value="WH-like_DNA-bd_sf"/>
</dbReference>
<dbReference type="PROSITE" id="PS50931">
    <property type="entry name" value="HTH_LYSR"/>
    <property type="match status" value="1"/>
</dbReference>
<dbReference type="GO" id="GO:0043565">
    <property type="term" value="F:sequence-specific DNA binding"/>
    <property type="evidence" value="ECO:0007669"/>
    <property type="project" value="TreeGrafter"/>
</dbReference>
<dbReference type="GO" id="GO:0003700">
    <property type="term" value="F:DNA-binding transcription factor activity"/>
    <property type="evidence" value="ECO:0007669"/>
    <property type="project" value="InterPro"/>
</dbReference>
<dbReference type="SUPFAM" id="SSF46785">
    <property type="entry name" value="Winged helix' DNA-binding domain"/>
    <property type="match status" value="1"/>
</dbReference>
<dbReference type="KEGG" id="rgi:RGI145_19640"/>
<accession>A0A1L7ALB1</accession>
<reference evidence="7" key="3">
    <citation type="submission" date="2023-09" db="EMBL/GenBank/DDBJ databases">
        <authorList>
            <person name="Schober I."/>
            <person name="Bunk B."/>
        </authorList>
    </citation>
    <scope>NUCLEOTIDE SEQUENCE</scope>
    <source>
        <strain evidence="7">DSM 103800</strain>
    </source>
</reference>
<dbReference type="Pfam" id="PF00126">
    <property type="entry name" value="HTH_1"/>
    <property type="match status" value="1"/>
</dbReference>
<evidence type="ECO:0000313" key="9">
    <source>
        <dbReference type="Proteomes" id="UP001258945"/>
    </source>
</evidence>
<dbReference type="STRING" id="257708.RGI145_19640"/>
<proteinExistence type="inferred from homology"/>
<dbReference type="RefSeq" id="WP_075800273.1">
    <property type="nucleotide sequence ID" value="NZ_CP015584.1"/>
</dbReference>
<evidence type="ECO:0000256" key="4">
    <source>
        <dbReference type="ARBA" id="ARBA00023163"/>
    </source>
</evidence>
<dbReference type="InterPro" id="IPR005119">
    <property type="entry name" value="LysR_subst-bd"/>
</dbReference>
<comment type="similarity">
    <text evidence="1">Belongs to the LysR transcriptional regulatory family.</text>
</comment>
<evidence type="ECO:0000256" key="3">
    <source>
        <dbReference type="ARBA" id="ARBA00023125"/>
    </source>
</evidence>
<reference evidence="6 8" key="1">
    <citation type="submission" date="2016-05" db="EMBL/GenBank/DDBJ databases">
        <title>Complete Genome and Methylome Analysis of Psychrotrophic Bacterial Isolates from Antarctic Lake Untersee.</title>
        <authorList>
            <person name="Fomenkov A."/>
            <person name="Akimov V.N."/>
            <person name="Vasilyeva L.V."/>
            <person name="Andersen D."/>
            <person name="Vincze T."/>
            <person name="Roberts R.J."/>
        </authorList>
    </citation>
    <scope>NUCLEOTIDE SEQUENCE [LARGE SCALE GENOMIC DNA]</scope>
    <source>
        <strain evidence="6 8">U14-5</strain>
    </source>
</reference>
<sequence length="304" mass="32850">MRRQLPPLNAIRAFEAAARLGGFAAAGVELGVTPGAVSQQVQLLEARLSRQLFDRGPRSLRLTQDGRALLPVLTEALDGMEAGILRALVPRPRVEVSVFAQTSFALGWMLPRLPRFQREQPEVELRLSTGIDAPDLRGGPDAVVLHGRGPWPDLATHLLFPDRLVPVCSPGWLAAHGAPEPRRLAGETLLVSDTAPEDWEEWFAHAGLRGLAPERPLRFGSSLLPPQAALHGLGVALADQSLVAAELDAGRLINPAPALPPLVRGTGWHLAHLPARRREAPLVALRDWLLREARVPAFGMAQCG</sequence>
<dbReference type="GO" id="GO:0006351">
    <property type="term" value="P:DNA-templated transcription"/>
    <property type="evidence" value="ECO:0007669"/>
    <property type="project" value="TreeGrafter"/>
</dbReference>